<dbReference type="EMBL" id="CH963850">
    <property type="protein sequence ID" value="EDW74900.1"/>
    <property type="molecule type" value="Genomic_DNA"/>
</dbReference>
<feature type="transmembrane region" description="Helical" evidence="1">
    <location>
        <begin position="7"/>
        <end position="30"/>
    </location>
</feature>
<evidence type="ECO:0000313" key="2">
    <source>
        <dbReference type="EMBL" id="EDW74900.1"/>
    </source>
</evidence>
<dbReference type="HOGENOM" id="CLU_194015_0_0_1"/>
<organism evidence="2 3">
    <name type="scientific">Drosophila willistoni</name>
    <name type="common">Fruit fly</name>
    <dbReference type="NCBI Taxonomy" id="7260"/>
    <lineage>
        <taxon>Eukaryota</taxon>
        <taxon>Metazoa</taxon>
        <taxon>Ecdysozoa</taxon>
        <taxon>Arthropoda</taxon>
        <taxon>Hexapoda</taxon>
        <taxon>Insecta</taxon>
        <taxon>Pterygota</taxon>
        <taxon>Neoptera</taxon>
        <taxon>Endopterygota</taxon>
        <taxon>Diptera</taxon>
        <taxon>Brachycera</taxon>
        <taxon>Muscomorpha</taxon>
        <taxon>Ephydroidea</taxon>
        <taxon>Drosophilidae</taxon>
        <taxon>Drosophila</taxon>
        <taxon>Sophophora</taxon>
    </lineage>
</organism>
<proteinExistence type="predicted"/>
<evidence type="ECO:0000313" key="3">
    <source>
        <dbReference type="Proteomes" id="UP000007798"/>
    </source>
</evidence>
<accession>B4MS11</accession>
<dbReference type="KEGG" id="dwi:6640858"/>
<dbReference type="Proteomes" id="UP000007798">
    <property type="component" value="Unassembled WGS sequence"/>
</dbReference>
<keyword evidence="1" id="KW-0472">Membrane</keyword>
<dbReference type="OMA" id="IMGMIAC"/>
<reference evidence="2 3" key="1">
    <citation type="journal article" date="2007" name="Nature">
        <title>Evolution of genes and genomes on the Drosophila phylogeny.</title>
        <authorList>
            <consortium name="Drosophila 12 Genomes Consortium"/>
            <person name="Clark A.G."/>
            <person name="Eisen M.B."/>
            <person name="Smith D.R."/>
            <person name="Bergman C.M."/>
            <person name="Oliver B."/>
            <person name="Markow T.A."/>
            <person name="Kaufman T.C."/>
            <person name="Kellis M."/>
            <person name="Gelbart W."/>
            <person name="Iyer V.N."/>
            <person name="Pollard D.A."/>
            <person name="Sackton T.B."/>
            <person name="Larracuente A.M."/>
            <person name="Singh N.D."/>
            <person name="Abad J.P."/>
            <person name="Abt D.N."/>
            <person name="Adryan B."/>
            <person name="Aguade M."/>
            <person name="Akashi H."/>
            <person name="Anderson W.W."/>
            <person name="Aquadro C.F."/>
            <person name="Ardell D.H."/>
            <person name="Arguello R."/>
            <person name="Artieri C.G."/>
            <person name="Barbash D.A."/>
            <person name="Barker D."/>
            <person name="Barsanti P."/>
            <person name="Batterham P."/>
            <person name="Batzoglou S."/>
            <person name="Begun D."/>
            <person name="Bhutkar A."/>
            <person name="Blanco E."/>
            <person name="Bosak S.A."/>
            <person name="Bradley R.K."/>
            <person name="Brand A.D."/>
            <person name="Brent M.R."/>
            <person name="Brooks A.N."/>
            <person name="Brown R.H."/>
            <person name="Butlin R.K."/>
            <person name="Caggese C."/>
            <person name="Calvi B.R."/>
            <person name="Bernardo de Carvalho A."/>
            <person name="Caspi A."/>
            <person name="Castrezana S."/>
            <person name="Celniker S.E."/>
            <person name="Chang J.L."/>
            <person name="Chapple C."/>
            <person name="Chatterji S."/>
            <person name="Chinwalla A."/>
            <person name="Civetta A."/>
            <person name="Clifton S.W."/>
            <person name="Comeron J.M."/>
            <person name="Costello J.C."/>
            <person name="Coyne J.A."/>
            <person name="Daub J."/>
            <person name="David R.G."/>
            <person name="Delcher A.L."/>
            <person name="Delehaunty K."/>
            <person name="Do C.B."/>
            <person name="Ebling H."/>
            <person name="Edwards K."/>
            <person name="Eickbush T."/>
            <person name="Evans J.D."/>
            <person name="Filipski A."/>
            <person name="Findeiss S."/>
            <person name="Freyhult E."/>
            <person name="Fulton L."/>
            <person name="Fulton R."/>
            <person name="Garcia A.C."/>
            <person name="Gardiner A."/>
            <person name="Garfield D.A."/>
            <person name="Garvin B.E."/>
            <person name="Gibson G."/>
            <person name="Gilbert D."/>
            <person name="Gnerre S."/>
            <person name="Godfrey J."/>
            <person name="Good R."/>
            <person name="Gotea V."/>
            <person name="Gravely B."/>
            <person name="Greenberg A.J."/>
            <person name="Griffiths-Jones S."/>
            <person name="Gross S."/>
            <person name="Guigo R."/>
            <person name="Gustafson E.A."/>
            <person name="Haerty W."/>
            <person name="Hahn M.W."/>
            <person name="Halligan D.L."/>
            <person name="Halpern A.L."/>
            <person name="Halter G.M."/>
            <person name="Han M.V."/>
            <person name="Heger A."/>
            <person name="Hillier L."/>
            <person name="Hinrichs A.S."/>
            <person name="Holmes I."/>
            <person name="Hoskins R.A."/>
            <person name="Hubisz M.J."/>
            <person name="Hultmark D."/>
            <person name="Huntley M.A."/>
            <person name="Jaffe D.B."/>
            <person name="Jagadeeshan S."/>
            <person name="Jeck W.R."/>
            <person name="Johnson J."/>
            <person name="Jones C.D."/>
            <person name="Jordan W.C."/>
            <person name="Karpen G.H."/>
            <person name="Kataoka E."/>
            <person name="Keightley P.D."/>
            <person name="Kheradpour P."/>
            <person name="Kirkness E.F."/>
            <person name="Koerich L.B."/>
            <person name="Kristiansen K."/>
            <person name="Kudrna D."/>
            <person name="Kulathinal R.J."/>
            <person name="Kumar S."/>
            <person name="Kwok R."/>
            <person name="Lander E."/>
            <person name="Langley C.H."/>
            <person name="Lapoint R."/>
            <person name="Lazzaro B.P."/>
            <person name="Lee S.J."/>
            <person name="Levesque L."/>
            <person name="Li R."/>
            <person name="Lin C.F."/>
            <person name="Lin M.F."/>
            <person name="Lindblad-Toh K."/>
            <person name="Llopart A."/>
            <person name="Long M."/>
            <person name="Low L."/>
            <person name="Lozovsky E."/>
            <person name="Lu J."/>
            <person name="Luo M."/>
            <person name="Machado C.A."/>
            <person name="Makalowski W."/>
            <person name="Marzo M."/>
            <person name="Matsuda M."/>
            <person name="Matzkin L."/>
            <person name="McAllister B."/>
            <person name="McBride C.S."/>
            <person name="McKernan B."/>
            <person name="McKernan K."/>
            <person name="Mendez-Lago M."/>
            <person name="Minx P."/>
            <person name="Mollenhauer M.U."/>
            <person name="Montooth K."/>
            <person name="Mount S.M."/>
            <person name="Mu X."/>
            <person name="Myers E."/>
            <person name="Negre B."/>
            <person name="Newfeld S."/>
            <person name="Nielsen R."/>
            <person name="Noor M.A."/>
            <person name="O'Grady P."/>
            <person name="Pachter L."/>
            <person name="Papaceit M."/>
            <person name="Parisi M.J."/>
            <person name="Parisi M."/>
            <person name="Parts L."/>
            <person name="Pedersen J.S."/>
            <person name="Pesole G."/>
            <person name="Phillippy A.M."/>
            <person name="Ponting C.P."/>
            <person name="Pop M."/>
            <person name="Porcelli D."/>
            <person name="Powell J.R."/>
            <person name="Prohaska S."/>
            <person name="Pruitt K."/>
            <person name="Puig M."/>
            <person name="Quesneville H."/>
            <person name="Ram K.R."/>
            <person name="Rand D."/>
            <person name="Rasmussen M.D."/>
            <person name="Reed L.K."/>
            <person name="Reenan R."/>
            <person name="Reily A."/>
            <person name="Remington K.A."/>
            <person name="Rieger T.T."/>
            <person name="Ritchie M.G."/>
            <person name="Robin C."/>
            <person name="Rogers Y.H."/>
            <person name="Rohde C."/>
            <person name="Rozas J."/>
            <person name="Rubenfield M.J."/>
            <person name="Ruiz A."/>
            <person name="Russo S."/>
            <person name="Salzberg S.L."/>
            <person name="Sanchez-Gracia A."/>
            <person name="Saranga D.J."/>
            <person name="Sato H."/>
            <person name="Schaeffer S.W."/>
            <person name="Schatz M.C."/>
            <person name="Schlenke T."/>
            <person name="Schwartz R."/>
            <person name="Segarra C."/>
            <person name="Singh R.S."/>
            <person name="Sirot L."/>
            <person name="Sirota M."/>
            <person name="Sisneros N.B."/>
            <person name="Smith C.D."/>
            <person name="Smith T.F."/>
            <person name="Spieth J."/>
            <person name="Stage D.E."/>
            <person name="Stark A."/>
            <person name="Stephan W."/>
            <person name="Strausberg R.L."/>
            <person name="Strempel S."/>
            <person name="Sturgill D."/>
            <person name="Sutton G."/>
            <person name="Sutton G.G."/>
            <person name="Tao W."/>
            <person name="Teichmann S."/>
            <person name="Tobari Y.N."/>
            <person name="Tomimura Y."/>
            <person name="Tsolas J.M."/>
            <person name="Valente V.L."/>
            <person name="Venter E."/>
            <person name="Venter J.C."/>
            <person name="Vicario S."/>
            <person name="Vieira F.G."/>
            <person name="Vilella A.J."/>
            <person name="Villasante A."/>
            <person name="Walenz B."/>
            <person name="Wang J."/>
            <person name="Wasserman M."/>
            <person name="Watts T."/>
            <person name="Wilson D."/>
            <person name="Wilson R.K."/>
            <person name="Wing R.A."/>
            <person name="Wolfner M.F."/>
            <person name="Wong A."/>
            <person name="Wong G.K."/>
            <person name="Wu C.I."/>
            <person name="Wu G."/>
            <person name="Yamamoto D."/>
            <person name="Yang H.P."/>
            <person name="Yang S.P."/>
            <person name="Yorke J.A."/>
            <person name="Yoshida K."/>
            <person name="Zdobnov E."/>
            <person name="Zhang P."/>
            <person name="Zhang Y."/>
            <person name="Zimin A.V."/>
            <person name="Baldwin J."/>
            <person name="Abdouelleil A."/>
            <person name="Abdulkadir J."/>
            <person name="Abebe A."/>
            <person name="Abera B."/>
            <person name="Abreu J."/>
            <person name="Acer S.C."/>
            <person name="Aftuck L."/>
            <person name="Alexander A."/>
            <person name="An P."/>
            <person name="Anderson E."/>
            <person name="Anderson S."/>
            <person name="Arachi H."/>
            <person name="Azer M."/>
            <person name="Bachantsang P."/>
            <person name="Barry A."/>
            <person name="Bayul T."/>
            <person name="Berlin A."/>
            <person name="Bessette D."/>
            <person name="Bloom T."/>
            <person name="Blye J."/>
            <person name="Boguslavskiy L."/>
            <person name="Bonnet C."/>
            <person name="Boukhgalter B."/>
            <person name="Bourzgui I."/>
            <person name="Brown A."/>
            <person name="Cahill P."/>
            <person name="Channer S."/>
            <person name="Cheshatsang Y."/>
            <person name="Chuda L."/>
            <person name="Citroen M."/>
            <person name="Collymore A."/>
            <person name="Cooke P."/>
            <person name="Costello M."/>
            <person name="D'Aco K."/>
            <person name="Daza R."/>
            <person name="De Haan G."/>
            <person name="DeGray S."/>
            <person name="DeMaso C."/>
            <person name="Dhargay N."/>
            <person name="Dooley K."/>
            <person name="Dooley E."/>
            <person name="Doricent M."/>
            <person name="Dorje P."/>
            <person name="Dorjee K."/>
            <person name="Dupes A."/>
            <person name="Elong R."/>
            <person name="Falk J."/>
            <person name="Farina A."/>
            <person name="Faro S."/>
            <person name="Ferguson D."/>
            <person name="Fisher S."/>
            <person name="Foley C.D."/>
            <person name="Franke A."/>
            <person name="Friedrich D."/>
            <person name="Gadbois L."/>
            <person name="Gearin G."/>
            <person name="Gearin C.R."/>
            <person name="Giannoukos G."/>
            <person name="Goode T."/>
            <person name="Graham J."/>
            <person name="Grandbois E."/>
            <person name="Grewal S."/>
            <person name="Gyaltsen K."/>
            <person name="Hafez N."/>
            <person name="Hagos B."/>
            <person name="Hall J."/>
            <person name="Henson C."/>
            <person name="Hollinger A."/>
            <person name="Honan T."/>
            <person name="Huard M.D."/>
            <person name="Hughes L."/>
            <person name="Hurhula B."/>
            <person name="Husby M.E."/>
            <person name="Kamat A."/>
            <person name="Kanga B."/>
            <person name="Kashin S."/>
            <person name="Khazanovich D."/>
            <person name="Kisner P."/>
            <person name="Lance K."/>
            <person name="Lara M."/>
            <person name="Lee W."/>
            <person name="Lennon N."/>
            <person name="Letendre F."/>
            <person name="LeVine R."/>
            <person name="Lipovsky A."/>
            <person name="Liu X."/>
            <person name="Liu J."/>
            <person name="Liu S."/>
            <person name="Lokyitsang T."/>
            <person name="Lokyitsang Y."/>
            <person name="Lubonja R."/>
            <person name="Lui A."/>
            <person name="MacDonald P."/>
            <person name="Magnisalis V."/>
            <person name="Maru K."/>
            <person name="Matthews C."/>
            <person name="McCusker W."/>
            <person name="McDonough S."/>
            <person name="Mehta T."/>
            <person name="Meldrim J."/>
            <person name="Meneus L."/>
            <person name="Mihai O."/>
            <person name="Mihalev A."/>
            <person name="Mihova T."/>
            <person name="Mittelman R."/>
            <person name="Mlenga V."/>
            <person name="Montmayeur A."/>
            <person name="Mulrain L."/>
            <person name="Navidi A."/>
            <person name="Naylor J."/>
            <person name="Negash T."/>
            <person name="Nguyen T."/>
            <person name="Nguyen N."/>
            <person name="Nicol R."/>
            <person name="Norbu C."/>
            <person name="Norbu N."/>
            <person name="Novod N."/>
            <person name="O'Neill B."/>
            <person name="Osman S."/>
            <person name="Markiewicz E."/>
            <person name="Oyono O.L."/>
            <person name="Patti C."/>
            <person name="Phunkhang P."/>
            <person name="Pierre F."/>
            <person name="Priest M."/>
            <person name="Raghuraman S."/>
            <person name="Rege F."/>
            <person name="Reyes R."/>
            <person name="Rise C."/>
            <person name="Rogov P."/>
            <person name="Ross K."/>
            <person name="Ryan E."/>
            <person name="Settipalli S."/>
            <person name="Shea T."/>
            <person name="Sherpa N."/>
            <person name="Shi L."/>
            <person name="Shih D."/>
            <person name="Sparrow T."/>
            <person name="Spaulding J."/>
            <person name="Stalker J."/>
            <person name="Stange-Thomann N."/>
            <person name="Stavropoulos S."/>
            <person name="Stone C."/>
            <person name="Strader C."/>
            <person name="Tesfaye S."/>
            <person name="Thomson T."/>
            <person name="Thoulutsang Y."/>
            <person name="Thoulutsang D."/>
            <person name="Topham K."/>
            <person name="Topping I."/>
            <person name="Tsamla T."/>
            <person name="Vassiliev H."/>
            <person name="Vo A."/>
            <person name="Wangchuk T."/>
            <person name="Wangdi T."/>
            <person name="Weiand M."/>
            <person name="Wilkinson J."/>
            <person name="Wilson A."/>
            <person name="Yadav S."/>
            <person name="Young G."/>
            <person name="Yu Q."/>
            <person name="Zembek L."/>
            <person name="Zhong D."/>
            <person name="Zimmer A."/>
            <person name="Zwirko Z."/>
            <person name="Jaffe D.B."/>
            <person name="Alvarez P."/>
            <person name="Brockman W."/>
            <person name="Butler J."/>
            <person name="Chin C."/>
            <person name="Gnerre S."/>
            <person name="Grabherr M."/>
            <person name="Kleber M."/>
            <person name="Mauceli E."/>
            <person name="MacCallum I."/>
        </authorList>
    </citation>
    <scope>NUCLEOTIDE SEQUENCE [LARGE SCALE GENOMIC DNA]</scope>
    <source>
        <strain evidence="3">Tucson 14030-0811.24</strain>
    </source>
</reference>
<protein>
    <submittedName>
        <fullName evidence="2">Uncharacterized protein</fullName>
    </submittedName>
</protein>
<dbReference type="eggNOG" id="ENOG502T82D">
    <property type="taxonomic scope" value="Eukaryota"/>
</dbReference>
<dbReference type="OrthoDB" id="8051877at2759"/>
<dbReference type="InParanoid" id="B4MS11"/>
<keyword evidence="1" id="KW-1133">Transmembrane helix</keyword>
<name>B4MS11_DROWI</name>
<feature type="transmembrane region" description="Helical" evidence="1">
    <location>
        <begin position="36"/>
        <end position="54"/>
    </location>
</feature>
<keyword evidence="1" id="KW-0812">Transmembrane</keyword>
<evidence type="ECO:0000256" key="1">
    <source>
        <dbReference type="SAM" id="Phobius"/>
    </source>
</evidence>
<dbReference type="PhylomeDB" id="B4MS11"/>
<keyword evidence="3" id="KW-1185">Reference proteome</keyword>
<sequence>MPVAVRLIEALALITVMGLITCVSLSVIVAQRTINVAISCIQPAANIASVFLLMTEKVLVGALNCVVGMINVVSNALHGTGVA</sequence>
<dbReference type="AlphaFoldDB" id="B4MS11"/>
<gene>
    <name evidence="2" type="primary">Dwil\GK15927</name>
    <name evidence="2" type="ORF">Dwil_GK15927</name>
</gene>